<organism evidence="1 2">
    <name type="scientific">Drosophila suzukii</name>
    <name type="common">Spotted-wing drosophila fruit fly</name>
    <dbReference type="NCBI Taxonomy" id="28584"/>
    <lineage>
        <taxon>Eukaryota</taxon>
        <taxon>Metazoa</taxon>
        <taxon>Ecdysozoa</taxon>
        <taxon>Arthropoda</taxon>
        <taxon>Hexapoda</taxon>
        <taxon>Insecta</taxon>
        <taxon>Pterygota</taxon>
        <taxon>Neoptera</taxon>
        <taxon>Endopterygota</taxon>
        <taxon>Diptera</taxon>
        <taxon>Brachycera</taxon>
        <taxon>Muscomorpha</taxon>
        <taxon>Ephydroidea</taxon>
        <taxon>Drosophilidae</taxon>
        <taxon>Drosophila</taxon>
        <taxon>Sophophora</taxon>
    </lineage>
</organism>
<reference evidence="2" key="1">
    <citation type="submission" date="2025-08" db="UniProtKB">
        <authorList>
            <consortium name="RefSeq"/>
        </authorList>
    </citation>
    <scope>IDENTIFICATION</scope>
</reference>
<dbReference type="Proteomes" id="UP001652628">
    <property type="component" value="Unplaced"/>
</dbReference>
<protein>
    <recommendedName>
        <fullName evidence="3">Retrotransposon gag domain-containing protein</fullName>
    </recommendedName>
</protein>
<sequence>MLVDKMTKWGLSFDGTSVPLSFVEHIEERADTYRIDQKYLSHAIVVVLTGRAESWFRTSGLQGGSWTEVRREFLDFFLLPRYYQRESDRISKGRTNRSRNTSSIFAFRCAAPGSHQKKSWSVCVKACYQSTRYSRAPKTFGRLPNSPTWWSPAAEEAGLAEDIWTPRTHLIAPAECT</sequence>
<evidence type="ECO:0000313" key="2">
    <source>
        <dbReference type="RefSeq" id="XP_070855463.1"/>
    </source>
</evidence>
<proteinExistence type="predicted"/>
<dbReference type="GeneID" id="139355052"/>
<gene>
    <name evidence="2" type="primary">LOC139355052</name>
</gene>
<evidence type="ECO:0008006" key="3">
    <source>
        <dbReference type="Google" id="ProtNLM"/>
    </source>
</evidence>
<accession>A0ABM4TZV6</accession>
<dbReference type="RefSeq" id="XP_070855463.1">
    <property type="nucleotide sequence ID" value="XM_070999362.1"/>
</dbReference>
<evidence type="ECO:0000313" key="1">
    <source>
        <dbReference type="Proteomes" id="UP001652628"/>
    </source>
</evidence>
<keyword evidence="1" id="KW-1185">Reference proteome</keyword>
<name>A0ABM4TZV6_DROSZ</name>